<feature type="repeat" description="ANK" evidence="3">
    <location>
        <begin position="320"/>
        <end position="352"/>
    </location>
</feature>
<dbReference type="InterPro" id="IPR010730">
    <property type="entry name" value="HET"/>
</dbReference>
<name>A0AAV9HY14_9PEZI</name>
<evidence type="ECO:0000256" key="3">
    <source>
        <dbReference type="PROSITE-ProRule" id="PRU00023"/>
    </source>
</evidence>
<dbReference type="PROSITE" id="PS50297">
    <property type="entry name" value="ANK_REP_REGION"/>
    <property type="match status" value="10"/>
</dbReference>
<dbReference type="Proteomes" id="UP001321749">
    <property type="component" value="Unassembled WGS sequence"/>
</dbReference>
<dbReference type="PANTHER" id="PTHR24171:SF9">
    <property type="entry name" value="ANKYRIN REPEAT DOMAIN-CONTAINING PROTEIN 39"/>
    <property type="match status" value="1"/>
</dbReference>
<accession>A0AAV9HY14</accession>
<feature type="repeat" description="ANK" evidence="3">
    <location>
        <begin position="713"/>
        <end position="745"/>
    </location>
</feature>
<feature type="repeat" description="ANK" evidence="3">
    <location>
        <begin position="106"/>
        <end position="138"/>
    </location>
</feature>
<feature type="repeat" description="ANK" evidence="3">
    <location>
        <begin position="254"/>
        <end position="286"/>
    </location>
</feature>
<proteinExistence type="predicted"/>
<feature type="compositionally biased region" description="Polar residues" evidence="4">
    <location>
        <begin position="100"/>
        <end position="109"/>
    </location>
</feature>
<dbReference type="PROSITE" id="PS50088">
    <property type="entry name" value="ANK_REPEAT"/>
    <property type="match status" value="12"/>
</dbReference>
<keyword evidence="7" id="KW-1185">Reference proteome</keyword>
<sequence length="1440" mass="158742">MESQQQPGASAERAGDDIQTLEAPLILAAKKGGSQTVQALLGSGGVEVLATTDRNGWNALHWAVVCNQRITVALLLDYVQGEDGEGGIERGTGGRRGLVDSQTGDTGDTSLNLAAKEGLADMVRFLLDHDADIGIVNFSGENALHCAVGRGGKCEVEVAELLLERGADPEEKTRRGDGKTALEILGDTSTATCREGDEEEAGKEKFRQLLLSKPAGPGMEILGRSFLAAAEAGRAREVSRLLKRGVDVNFADASEHSGLMLASRRGRNEVVQLLLEKGAEVDKQDENGQTALWWAAFYGHEQTSRYLLENGAKVDLADEDGFTPLSMAARKKREGVAELLVKAWAQVDYRDEAGRSPFLYAVASGSLRIVKTFLDEGNWGDSEDYEHFNKALEMADDYGHEEIADLLIANGAEDFEDDEEVTENPAVEGATVQLQSVGLKDGENPDQPIGAEVGKDIGPDEPGHREGAVPLDWETEPTGLIHALMTKDLARVRRLMGSGGSGVDAMRCKTETGHTPLMEAAAGGFPELIDTFLNCGVPLEGRNIRGQTALWQAAQNGVPESVGLLLQKGADIEARSTWGTSPLAAAAAWGREAVVKLLVERGARIDSGDYRQQTALTLAATSGHNSIVQFLLQKGADIEHSTRWGMTPLHLATVFGRRSTIQVLLDAGANISATMGEVFNHETALTFAARRDLEAVTELLINCGADLTHRNALGRTCLHTAASLGNSMIVKLLLENGAQVKAKENSGITPLCGAKMRHDLDRNEVIELLSHASEIRRRAGVAKKNNTRRYKYRPISTGESKSYIRLLELRPGKNKEIIKFDLFEVDLDDSPIFEALSYEWGERAGSIPVQCGDGYLLVTPNLKAVLRRLRKEDKPRLVWIDALCINQEDIPERNYQVSLMTKIYRTAHKVNMWLGDSEAITELGFNAIALFNRIYDAKAKLKPNFQHLAGKVELDAPTRDTVIALWDEIVSNGKVVDGLVDLFKRGYFTRAWIFQEIILANQGTMMCGEYECSLAEWKRTLYVMDASDLDFLLSSFPDEVKQSTVREILRSAQETNRAITTINMLAELYHLKTSRTLFDSPGILASLANLQAGDPRDKVYAAVGLLSAKEQEALAPDYSLSTQETYIRAAAHMLTMHEKHPKIWGEWNRPHDKRIPDLPSWVPDWSAPPREDGVATNKVSKMHTILPGQFGIQKTRLRANAYILDRVALAAPASLAEDMYEDVIAPVARYLAGRFNASLLDPYPHSPSRPNGGQVATNLGSTYLTAIWDVLVRRNRTSSSSSDPRVQQAISYLAWRFYTAEEDFDPHLLPSPDDMSEELKEKLNNWTLRSLEEDDFDSEVYEWIDRVRWRNNDVIVTEKGGIGLSGGYKIAEKGLVIAVVGGIDHLCLLREHIDDEDDGEGKVWYEYVERAVLRHVTEEDSCVESLRKEAEGNMQRLEIR</sequence>
<dbReference type="Pfam" id="PF06985">
    <property type="entry name" value="HET"/>
    <property type="match status" value="1"/>
</dbReference>
<evidence type="ECO:0000256" key="1">
    <source>
        <dbReference type="ARBA" id="ARBA00022737"/>
    </source>
</evidence>
<feature type="domain" description="Heterokaryon incompatibility" evidence="5">
    <location>
        <begin position="833"/>
        <end position="996"/>
    </location>
</feature>
<dbReference type="PRINTS" id="PR01415">
    <property type="entry name" value="ANKYRIN"/>
</dbReference>
<feature type="repeat" description="ANK" evidence="3">
    <location>
        <begin position="644"/>
        <end position="676"/>
    </location>
</feature>
<keyword evidence="1" id="KW-0677">Repeat</keyword>
<feature type="repeat" description="ANK" evidence="3">
    <location>
        <begin position="287"/>
        <end position="319"/>
    </location>
</feature>
<dbReference type="SMART" id="SM00248">
    <property type="entry name" value="ANK"/>
    <property type="match status" value="17"/>
</dbReference>
<feature type="repeat" description="ANK" evidence="3">
    <location>
        <begin position="139"/>
        <end position="174"/>
    </location>
</feature>
<gene>
    <name evidence="6" type="ORF">QBC42DRAFT_316218</name>
</gene>
<dbReference type="EMBL" id="MU864943">
    <property type="protein sequence ID" value="KAK4464969.1"/>
    <property type="molecule type" value="Genomic_DNA"/>
</dbReference>
<evidence type="ECO:0000256" key="4">
    <source>
        <dbReference type="SAM" id="MobiDB-lite"/>
    </source>
</evidence>
<evidence type="ECO:0000313" key="6">
    <source>
        <dbReference type="EMBL" id="KAK4464969.1"/>
    </source>
</evidence>
<feature type="region of interest" description="Disordered" evidence="4">
    <location>
        <begin position="85"/>
        <end position="109"/>
    </location>
</feature>
<organism evidence="6 7">
    <name type="scientific">Cladorrhinum samala</name>
    <dbReference type="NCBI Taxonomy" id="585594"/>
    <lineage>
        <taxon>Eukaryota</taxon>
        <taxon>Fungi</taxon>
        <taxon>Dikarya</taxon>
        <taxon>Ascomycota</taxon>
        <taxon>Pezizomycotina</taxon>
        <taxon>Sordariomycetes</taxon>
        <taxon>Sordariomycetidae</taxon>
        <taxon>Sordariales</taxon>
        <taxon>Podosporaceae</taxon>
        <taxon>Cladorrhinum</taxon>
    </lineage>
</organism>
<feature type="repeat" description="ANK" evidence="3">
    <location>
        <begin position="545"/>
        <end position="577"/>
    </location>
</feature>
<dbReference type="Gene3D" id="1.25.40.20">
    <property type="entry name" value="Ankyrin repeat-containing domain"/>
    <property type="match status" value="3"/>
</dbReference>
<dbReference type="Pfam" id="PF12796">
    <property type="entry name" value="Ank_2"/>
    <property type="match status" value="5"/>
</dbReference>
<feature type="repeat" description="ANK" evidence="3">
    <location>
        <begin position="611"/>
        <end position="643"/>
    </location>
</feature>
<comment type="caution">
    <text evidence="6">The sequence shown here is derived from an EMBL/GenBank/DDBJ whole genome shotgun (WGS) entry which is preliminary data.</text>
</comment>
<keyword evidence="2 3" id="KW-0040">ANK repeat</keyword>
<evidence type="ECO:0000313" key="7">
    <source>
        <dbReference type="Proteomes" id="UP001321749"/>
    </source>
</evidence>
<dbReference type="Pfam" id="PF00023">
    <property type="entry name" value="Ank"/>
    <property type="match status" value="1"/>
</dbReference>
<reference evidence="6" key="1">
    <citation type="journal article" date="2023" name="Mol. Phylogenet. Evol.">
        <title>Genome-scale phylogeny and comparative genomics of the fungal order Sordariales.</title>
        <authorList>
            <person name="Hensen N."/>
            <person name="Bonometti L."/>
            <person name="Westerberg I."/>
            <person name="Brannstrom I.O."/>
            <person name="Guillou S."/>
            <person name="Cros-Aarteil S."/>
            <person name="Calhoun S."/>
            <person name="Haridas S."/>
            <person name="Kuo A."/>
            <person name="Mondo S."/>
            <person name="Pangilinan J."/>
            <person name="Riley R."/>
            <person name="LaButti K."/>
            <person name="Andreopoulos B."/>
            <person name="Lipzen A."/>
            <person name="Chen C."/>
            <person name="Yan M."/>
            <person name="Daum C."/>
            <person name="Ng V."/>
            <person name="Clum A."/>
            <person name="Steindorff A."/>
            <person name="Ohm R.A."/>
            <person name="Martin F."/>
            <person name="Silar P."/>
            <person name="Natvig D.O."/>
            <person name="Lalanne C."/>
            <person name="Gautier V."/>
            <person name="Ament-Velasquez S.L."/>
            <person name="Kruys A."/>
            <person name="Hutchinson M.I."/>
            <person name="Powell A.J."/>
            <person name="Barry K."/>
            <person name="Miller A.N."/>
            <person name="Grigoriev I.V."/>
            <person name="Debuchy R."/>
            <person name="Gladieux P."/>
            <person name="Hiltunen Thoren M."/>
            <person name="Johannesson H."/>
        </authorList>
    </citation>
    <scope>NUCLEOTIDE SEQUENCE</scope>
    <source>
        <strain evidence="6">PSN324</strain>
    </source>
</reference>
<feature type="repeat" description="ANK" evidence="3">
    <location>
        <begin position="680"/>
        <end position="712"/>
    </location>
</feature>
<feature type="repeat" description="ANK" evidence="3">
    <location>
        <begin position="578"/>
        <end position="610"/>
    </location>
</feature>
<evidence type="ECO:0000259" key="5">
    <source>
        <dbReference type="Pfam" id="PF06985"/>
    </source>
</evidence>
<dbReference type="InterPro" id="IPR002110">
    <property type="entry name" value="Ankyrin_rpt"/>
</dbReference>
<dbReference type="PANTHER" id="PTHR24171">
    <property type="entry name" value="ANKYRIN REPEAT DOMAIN-CONTAINING PROTEIN 39-RELATED"/>
    <property type="match status" value="1"/>
</dbReference>
<reference evidence="6" key="2">
    <citation type="submission" date="2023-06" db="EMBL/GenBank/DDBJ databases">
        <authorList>
            <consortium name="Lawrence Berkeley National Laboratory"/>
            <person name="Mondo S.J."/>
            <person name="Hensen N."/>
            <person name="Bonometti L."/>
            <person name="Westerberg I."/>
            <person name="Brannstrom I.O."/>
            <person name="Guillou S."/>
            <person name="Cros-Aarteil S."/>
            <person name="Calhoun S."/>
            <person name="Haridas S."/>
            <person name="Kuo A."/>
            <person name="Pangilinan J."/>
            <person name="Riley R."/>
            <person name="Labutti K."/>
            <person name="Andreopoulos B."/>
            <person name="Lipzen A."/>
            <person name="Chen C."/>
            <person name="Yanf M."/>
            <person name="Daum C."/>
            <person name="Ng V."/>
            <person name="Clum A."/>
            <person name="Steindorff A."/>
            <person name="Ohm R."/>
            <person name="Martin F."/>
            <person name="Silar P."/>
            <person name="Natvig D."/>
            <person name="Lalanne C."/>
            <person name="Gautier V."/>
            <person name="Ament-Velasquez S.L."/>
            <person name="Kruys A."/>
            <person name="Hutchinson M.I."/>
            <person name="Powell A.J."/>
            <person name="Barry K."/>
            <person name="Miller A.N."/>
            <person name="Grigoriev I.V."/>
            <person name="Debuchy R."/>
            <person name="Gladieux P."/>
            <person name="Thoren M.H."/>
            <person name="Johannesson H."/>
        </authorList>
    </citation>
    <scope>NUCLEOTIDE SEQUENCE</scope>
    <source>
        <strain evidence="6">PSN324</strain>
    </source>
</reference>
<protein>
    <submittedName>
        <fullName evidence="6">Ankyrin repeat-containing domain protein</fullName>
    </submittedName>
</protein>
<dbReference type="SUPFAM" id="SSF48403">
    <property type="entry name" value="Ankyrin repeat"/>
    <property type="match status" value="3"/>
</dbReference>
<evidence type="ECO:0000256" key="2">
    <source>
        <dbReference type="ARBA" id="ARBA00023043"/>
    </source>
</evidence>
<feature type="repeat" description="ANK" evidence="3">
    <location>
        <begin position="512"/>
        <end position="544"/>
    </location>
</feature>
<dbReference type="InterPro" id="IPR036770">
    <property type="entry name" value="Ankyrin_rpt-contain_sf"/>
</dbReference>